<dbReference type="OrthoDB" id="2968361at2"/>
<keyword evidence="5" id="KW-1003">Cell membrane</keyword>
<sequence>MSFHFSMEKVLSVKQKEKESIEQELGEAVQAFESIAEEIYSLLKRKEDIENLSNHQFQQKMVVNDLQNTQRFLLSMTNKIKELQPVLQRARERMQIIQQKLLHQTIEVKKYEKLKEKQLTAYNVEITSYENKQNDEFSVLRFAKS</sequence>
<reference evidence="12" key="1">
    <citation type="submission" date="2016-01" db="EMBL/GenBank/DDBJ databases">
        <title>Draft genome of Chromobacterium sp. F49.</title>
        <authorList>
            <person name="Hong K.W."/>
        </authorList>
    </citation>
    <scope>NUCLEOTIDE SEQUENCE [LARGE SCALE GENOMIC DNA]</scope>
    <source>
        <strain evidence="12">P7IIIA</strain>
    </source>
</reference>
<proteinExistence type="inferred from homology"/>
<evidence type="ECO:0000313" key="12">
    <source>
        <dbReference type="Proteomes" id="UP000076567"/>
    </source>
</evidence>
<organism evidence="11 12">
    <name type="scientific">Fictibacillus phosphorivorans</name>
    <dbReference type="NCBI Taxonomy" id="1221500"/>
    <lineage>
        <taxon>Bacteria</taxon>
        <taxon>Bacillati</taxon>
        <taxon>Bacillota</taxon>
        <taxon>Bacilli</taxon>
        <taxon>Bacillales</taxon>
        <taxon>Fictibacillaceae</taxon>
        <taxon>Fictibacillus</taxon>
    </lineage>
</organism>
<dbReference type="GO" id="GO:0005886">
    <property type="term" value="C:plasma membrane"/>
    <property type="evidence" value="ECO:0007669"/>
    <property type="project" value="UniProtKB-SubCell"/>
</dbReference>
<evidence type="ECO:0000256" key="6">
    <source>
        <dbReference type="ARBA" id="ARBA00022500"/>
    </source>
</evidence>
<dbReference type="EMBL" id="LRFC01000023">
    <property type="protein sequence ID" value="KZE65871.1"/>
    <property type="molecule type" value="Genomic_DNA"/>
</dbReference>
<comment type="caution">
    <text evidence="11">The sequence shown here is derived from an EMBL/GenBank/DDBJ whole genome shotgun (WGS) entry which is preliminary data.</text>
</comment>
<dbReference type="Proteomes" id="UP000076567">
    <property type="component" value="Unassembled WGS sequence"/>
</dbReference>
<dbReference type="InterPro" id="IPR012823">
    <property type="entry name" value="Flagell_FliJ"/>
</dbReference>
<comment type="similarity">
    <text evidence="2">Belongs to the FliJ family.</text>
</comment>
<evidence type="ECO:0000256" key="9">
    <source>
        <dbReference type="ARBA" id="ARBA00023136"/>
    </source>
</evidence>
<keyword evidence="6" id="KW-0145">Chemotaxis</keyword>
<evidence type="ECO:0000256" key="4">
    <source>
        <dbReference type="ARBA" id="ARBA00022448"/>
    </source>
</evidence>
<gene>
    <name evidence="11" type="ORF">AWM68_05695</name>
</gene>
<dbReference type="NCBIfam" id="TIGR02473">
    <property type="entry name" value="flagell_FliJ"/>
    <property type="match status" value="1"/>
</dbReference>
<dbReference type="GO" id="GO:0009288">
    <property type="term" value="C:bacterial-type flagellum"/>
    <property type="evidence" value="ECO:0007669"/>
    <property type="project" value="InterPro"/>
</dbReference>
<evidence type="ECO:0000256" key="7">
    <source>
        <dbReference type="ARBA" id="ARBA00022795"/>
    </source>
</evidence>
<evidence type="ECO:0000256" key="3">
    <source>
        <dbReference type="ARBA" id="ARBA00020392"/>
    </source>
</evidence>
<dbReference type="AlphaFoldDB" id="A0A163QWT9"/>
<dbReference type="GO" id="GO:0006935">
    <property type="term" value="P:chemotaxis"/>
    <property type="evidence" value="ECO:0007669"/>
    <property type="project" value="UniProtKB-KW"/>
</dbReference>
<evidence type="ECO:0000256" key="2">
    <source>
        <dbReference type="ARBA" id="ARBA00010004"/>
    </source>
</evidence>
<dbReference type="Gene3D" id="1.10.287.1700">
    <property type="match status" value="1"/>
</dbReference>
<protein>
    <recommendedName>
        <fullName evidence="3">Flagellar FliJ protein</fullName>
    </recommendedName>
</protein>
<accession>A0A163QWT9</accession>
<evidence type="ECO:0000313" key="11">
    <source>
        <dbReference type="EMBL" id="KZE65871.1"/>
    </source>
</evidence>
<dbReference type="GO" id="GO:0071973">
    <property type="term" value="P:bacterial-type flagellum-dependent cell motility"/>
    <property type="evidence" value="ECO:0007669"/>
    <property type="project" value="InterPro"/>
</dbReference>
<keyword evidence="12" id="KW-1185">Reference proteome</keyword>
<evidence type="ECO:0000256" key="10">
    <source>
        <dbReference type="ARBA" id="ARBA00023225"/>
    </source>
</evidence>
<evidence type="ECO:0000256" key="1">
    <source>
        <dbReference type="ARBA" id="ARBA00004413"/>
    </source>
</evidence>
<dbReference type="GO" id="GO:0044781">
    <property type="term" value="P:bacterial-type flagellum organization"/>
    <property type="evidence" value="ECO:0007669"/>
    <property type="project" value="UniProtKB-KW"/>
</dbReference>
<dbReference type="RefSeq" id="WP_066240782.1">
    <property type="nucleotide sequence ID" value="NZ_LRFC01000023.1"/>
</dbReference>
<dbReference type="GO" id="GO:0015031">
    <property type="term" value="P:protein transport"/>
    <property type="evidence" value="ECO:0007669"/>
    <property type="project" value="UniProtKB-KW"/>
</dbReference>
<evidence type="ECO:0000256" key="5">
    <source>
        <dbReference type="ARBA" id="ARBA00022475"/>
    </source>
</evidence>
<dbReference type="InterPro" id="IPR053716">
    <property type="entry name" value="Flag_assembly_chemotaxis_eff"/>
</dbReference>
<keyword evidence="8" id="KW-0653">Protein transport</keyword>
<dbReference type="Pfam" id="PF02050">
    <property type="entry name" value="FliJ"/>
    <property type="match status" value="1"/>
</dbReference>
<keyword evidence="7" id="KW-1005">Bacterial flagellum biogenesis</keyword>
<name>A0A163QWT9_9BACL</name>
<keyword evidence="4" id="KW-0813">Transport</keyword>
<keyword evidence="9" id="KW-0472">Membrane</keyword>
<evidence type="ECO:0000256" key="8">
    <source>
        <dbReference type="ARBA" id="ARBA00022927"/>
    </source>
</evidence>
<keyword evidence="10" id="KW-1006">Bacterial flagellum protein export</keyword>
<comment type="subcellular location">
    <subcellularLocation>
        <location evidence="1">Cell membrane</location>
        <topology evidence="1">Peripheral membrane protein</topology>
        <orientation evidence="1">Cytoplasmic side</orientation>
    </subcellularLocation>
</comment>